<sequence>MSNDEEEEFVFSDKYSPEFIANLREKFKERCNRQNTGTIGSTEDSVGILGKITAGLQSVSETINDIKDQQKTYGLGTLKFSLAYDFASSTFIVKIMKADKLPAMDISGTSDPYVKVCLLPDKKNKLETKVRRKTLNPQWNETLVFQNYPYEKISQRVLYLQMMDWDRFSRNDPIGEVFVQLNRIHLSSDAQIFTEPLAPCTATQKRGQLLISLMYVPLEGRLVLGIIKGSNLRAMDLNGSSDPYTKIWLHHRGQRMEKKKTAVKKNTLNPEFNEQFEFYIPMEKLKDYTLEVIVMDKDRIGRNECIGKVGICGGAEVM</sequence>
<feature type="domain" description="C2" evidence="3">
    <location>
        <begin position="74"/>
        <end position="197"/>
    </location>
</feature>
<organism evidence="4 5">
    <name type="scientific">Oikopleura dioica</name>
    <name type="common">Tunicate</name>
    <dbReference type="NCBI Taxonomy" id="34765"/>
    <lineage>
        <taxon>Eukaryota</taxon>
        <taxon>Metazoa</taxon>
        <taxon>Chordata</taxon>
        <taxon>Tunicata</taxon>
        <taxon>Appendicularia</taxon>
        <taxon>Copelata</taxon>
        <taxon>Oikopleuridae</taxon>
        <taxon>Oikopleura</taxon>
    </lineage>
</organism>
<name>A0ABN7SIY3_OIKDI</name>
<dbReference type="SUPFAM" id="SSF49562">
    <property type="entry name" value="C2 domain (Calcium/lipid-binding domain, CaLB)"/>
    <property type="match status" value="2"/>
</dbReference>
<evidence type="ECO:0000313" key="4">
    <source>
        <dbReference type="EMBL" id="CAG5102119.1"/>
    </source>
</evidence>
<accession>A0ABN7SIY3</accession>
<reference evidence="4 5" key="1">
    <citation type="submission" date="2021-04" db="EMBL/GenBank/DDBJ databases">
        <authorList>
            <person name="Bliznina A."/>
        </authorList>
    </citation>
    <scope>NUCLEOTIDE SEQUENCE [LARGE SCALE GENOMIC DNA]</scope>
</reference>
<evidence type="ECO:0000259" key="3">
    <source>
        <dbReference type="PROSITE" id="PS50004"/>
    </source>
</evidence>
<evidence type="ECO:0000256" key="2">
    <source>
        <dbReference type="ARBA" id="ARBA00022737"/>
    </source>
</evidence>
<evidence type="ECO:0000256" key="1">
    <source>
        <dbReference type="ARBA" id="ARBA00006996"/>
    </source>
</evidence>
<gene>
    <name evidence="4" type="ORF">OKIOD_LOCUS8916</name>
</gene>
<dbReference type="InterPro" id="IPR000008">
    <property type="entry name" value="C2_dom"/>
</dbReference>
<dbReference type="InterPro" id="IPR035892">
    <property type="entry name" value="C2_domain_sf"/>
</dbReference>
<comment type="similarity">
    <text evidence="1">Belongs to the synaptotagmin family.</text>
</comment>
<dbReference type="PRINTS" id="PR00399">
    <property type="entry name" value="SYNAPTOTAGMN"/>
</dbReference>
<dbReference type="PANTHER" id="PTHR10024:SF344">
    <property type="entry name" value="SYNAPTOTAGMIN-7"/>
    <property type="match status" value="1"/>
</dbReference>
<dbReference type="SMART" id="SM00239">
    <property type="entry name" value="C2"/>
    <property type="match status" value="2"/>
</dbReference>
<dbReference type="Gene3D" id="2.60.40.150">
    <property type="entry name" value="C2 domain"/>
    <property type="match status" value="2"/>
</dbReference>
<dbReference type="InterPro" id="IPR001565">
    <property type="entry name" value="Synaptotagmin"/>
</dbReference>
<keyword evidence="5" id="KW-1185">Reference proteome</keyword>
<feature type="domain" description="C2" evidence="3">
    <location>
        <begin position="205"/>
        <end position="318"/>
    </location>
</feature>
<protein>
    <submittedName>
        <fullName evidence="4">Oidioi.mRNA.OKI2018_I69.chr1.g151.t1.cds</fullName>
    </submittedName>
</protein>
<dbReference type="PANTHER" id="PTHR10024">
    <property type="entry name" value="SYNAPTOTAGMIN"/>
    <property type="match status" value="1"/>
</dbReference>
<proteinExistence type="inferred from homology"/>
<dbReference type="Proteomes" id="UP001158576">
    <property type="component" value="Chromosome 1"/>
</dbReference>
<dbReference type="EMBL" id="OU015566">
    <property type="protein sequence ID" value="CAG5102119.1"/>
    <property type="molecule type" value="Genomic_DNA"/>
</dbReference>
<evidence type="ECO:0000313" key="5">
    <source>
        <dbReference type="Proteomes" id="UP001158576"/>
    </source>
</evidence>
<keyword evidence="2" id="KW-0677">Repeat</keyword>
<dbReference type="PRINTS" id="PR00360">
    <property type="entry name" value="C2DOMAIN"/>
</dbReference>
<dbReference type="PROSITE" id="PS50004">
    <property type="entry name" value="C2"/>
    <property type="match status" value="2"/>
</dbReference>
<dbReference type="Pfam" id="PF00168">
    <property type="entry name" value="C2"/>
    <property type="match status" value="2"/>
</dbReference>